<comment type="cofactor">
    <cofactor evidence="1">
        <name>biotin</name>
        <dbReference type="ChEBI" id="CHEBI:57586"/>
    </cofactor>
</comment>
<sequence length="656" mass="69063">MISTLLVANRGEIALRVIRAAHAAGLRTVAVYSDADRTAPHVRAADTAVRIGPTPASESYLNIEALLEAARKTGADAVHPGYGFLSERAAFARAVTEAGLTFVGPTAEVMEQMGRKDTARDIAVAAGVPVVPSAELRGSTVDADAIGYPLLVKAAAGGGGKGMRIVRDPADFADALAAARREAASAFGDDTILVERYVEHGRHVEVQVLADEHGNVVHLFERDCSAQRRHQKVLEEAPAPTISADVRRVLTDSAVALCREVGYTNAGTVEFLVSGEEVFFLEMNTRLQVEHPVTELAVSVAGRPLDLVRLQLLVAAGEPLPFKQDDVALTGHAIEARVYAEDAFNGFLPQAGVAEHVRWSPRARVDAALESGQEVSTSYDPMLGKVIAHGATREAARRSLVTALDDTAILGLTTNLGFLRGLASSDAFRDNTIDTAWLDSHPDAIRPEGLEGASVLAAWALATSQPADLAHPFGAGDGWRLSGPAAPTPVELVVDGERTLFRVDPAGRVSTHDRSWRVHEIAADAGLLRLEVDDLVHEAAVRVGPHRVDVAHRGNTHRFDRPDAFGPGSSHAVSDGTVVAPMPGTVLAVQVTAGQQVEEGAILGVMEAMKMELSLKAPVTGTVATVAAAVGQQVALGATLFVVDPSHPGGPGEQEV</sequence>
<dbReference type="SUPFAM" id="SSF56059">
    <property type="entry name" value="Glutathione synthetase ATP-binding domain-like"/>
    <property type="match status" value="1"/>
</dbReference>
<dbReference type="Gene3D" id="3.30.470.20">
    <property type="entry name" value="ATP-grasp fold, B domain"/>
    <property type="match status" value="1"/>
</dbReference>
<protein>
    <submittedName>
        <fullName evidence="10">ATP-grasp domain-containing protein</fullName>
    </submittedName>
</protein>
<dbReference type="InterPro" id="IPR005481">
    <property type="entry name" value="BC-like_N"/>
</dbReference>
<dbReference type="PROSITE" id="PS50975">
    <property type="entry name" value="ATP_GRASP"/>
    <property type="match status" value="1"/>
</dbReference>
<dbReference type="Proteomes" id="UP000754710">
    <property type="component" value="Unassembled WGS sequence"/>
</dbReference>
<comment type="caution">
    <text evidence="10">The sequence shown here is derived from an EMBL/GenBank/DDBJ whole genome shotgun (WGS) entry which is preliminary data.</text>
</comment>
<reference evidence="10 11" key="1">
    <citation type="submission" date="2021-08" db="EMBL/GenBank/DDBJ databases">
        <title>Nocardioides bacterium WL0053 sp. nov., isolated from the sediment.</title>
        <authorList>
            <person name="Wang L."/>
            <person name="Zhang D."/>
            <person name="Zhang A."/>
        </authorList>
    </citation>
    <scope>NUCLEOTIDE SEQUENCE [LARGE SCALE GENOMIC DNA]</scope>
    <source>
        <strain evidence="10 11">WL0053</strain>
    </source>
</reference>
<dbReference type="PANTHER" id="PTHR18866">
    <property type="entry name" value="CARBOXYLASE:PYRUVATE/ACETYL-COA/PROPIONYL-COA CARBOXYLASE"/>
    <property type="match status" value="1"/>
</dbReference>
<dbReference type="InterPro" id="IPR016185">
    <property type="entry name" value="PreATP-grasp_dom_sf"/>
</dbReference>
<dbReference type="SUPFAM" id="SSF51246">
    <property type="entry name" value="Rudiment single hybrid motif"/>
    <property type="match status" value="1"/>
</dbReference>
<keyword evidence="2" id="KW-0436">Ligase</keyword>
<evidence type="ECO:0000313" key="10">
    <source>
        <dbReference type="EMBL" id="MBY9074282.1"/>
    </source>
</evidence>
<proteinExistence type="predicted"/>
<keyword evidence="11" id="KW-1185">Reference proteome</keyword>
<dbReference type="InterPro" id="IPR000089">
    <property type="entry name" value="Biotin_lipoyl"/>
</dbReference>
<evidence type="ECO:0000256" key="1">
    <source>
        <dbReference type="ARBA" id="ARBA00001953"/>
    </source>
</evidence>
<keyword evidence="3 6" id="KW-0547">Nucleotide-binding</keyword>
<organism evidence="10 11">
    <name type="scientific">Nocardioides jiangsuensis</name>
    <dbReference type="NCBI Taxonomy" id="2866161"/>
    <lineage>
        <taxon>Bacteria</taxon>
        <taxon>Bacillati</taxon>
        <taxon>Actinomycetota</taxon>
        <taxon>Actinomycetes</taxon>
        <taxon>Propionibacteriales</taxon>
        <taxon>Nocardioidaceae</taxon>
        <taxon>Nocardioides</taxon>
    </lineage>
</organism>
<evidence type="ECO:0000256" key="5">
    <source>
        <dbReference type="ARBA" id="ARBA00023267"/>
    </source>
</evidence>
<dbReference type="Gene3D" id="2.40.50.100">
    <property type="match status" value="1"/>
</dbReference>
<dbReference type="CDD" id="cd06850">
    <property type="entry name" value="biotinyl_domain"/>
    <property type="match status" value="1"/>
</dbReference>
<accession>A0ABS7RGW8</accession>
<dbReference type="RefSeq" id="WP_221023981.1">
    <property type="nucleotide sequence ID" value="NZ_JAIEZQ010000001.1"/>
</dbReference>
<evidence type="ECO:0000256" key="2">
    <source>
        <dbReference type="ARBA" id="ARBA00022598"/>
    </source>
</evidence>
<dbReference type="InterPro" id="IPR048429">
    <property type="entry name" value="MCC_alpha_BT"/>
</dbReference>
<dbReference type="InterPro" id="IPR005479">
    <property type="entry name" value="CPAse_ATP-bd"/>
</dbReference>
<dbReference type="InterPro" id="IPR050856">
    <property type="entry name" value="Biotin_carboxylase_complex"/>
</dbReference>
<dbReference type="SMART" id="SM00878">
    <property type="entry name" value="Biotin_carb_C"/>
    <property type="match status" value="1"/>
</dbReference>
<feature type="domain" description="Biotin carboxylation" evidence="9">
    <location>
        <begin position="1"/>
        <end position="443"/>
    </location>
</feature>
<dbReference type="InterPro" id="IPR011761">
    <property type="entry name" value="ATP-grasp"/>
</dbReference>
<evidence type="ECO:0000313" key="11">
    <source>
        <dbReference type="Proteomes" id="UP000754710"/>
    </source>
</evidence>
<evidence type="ECO:0000259" key="9">
    <source>
        <dbReference type="PROSITE" id="PS50979"/>
    </source>
</evidence>
<evidence type="ECO:0000259" key="8">
    <source>
        <dbReference type="PROSITE" id="PS50975"/>
    </source>
</evidence>
<dbReference type="InterPro" id="IPR011053">
    <property type="entry name" value="Single_hybrid_motif"/>
</dbReference>
<feature type="domain" description="ATP-grasp" evidence="8">
    <location>
        <begin position="120"/>
        <end position="316"/>
    </location>
</feature>
<dbReference type="EMBL" id="JAIEZQ010000001">
    <property type="protein sequence ID" value="MBY9074282.1"/>
    <property type="molecule type" value="Genomic_DNA"/>
</dbReference>
<dbReference type="SUPFAM" id="SSF51230">
    <property type="entry name" value="Single hybrid motif"/>
    <property type="match status" value="1"/>
</dbReference>
<dbReference type="Pfam" id="PF02785">
    <property type="entry name" value="Biotin_carb_C"/>
    <property type="match status" value="1"/>
</dbReference>
<evidence type="ECO:0000256" key="4">
    <source>
        <dbReference type="ARBA" id="ARBA00022840"/>
    </source>
</evidence>
<name>A0ABS7RGW8_9ACTN</name>
<evidence type="ECO:0000256" key="3">
    <source>
        <dbReference type="ARBA" id="ARBA00022741"/>
    </source>
</evidence>
<dbReference type="Pfam" id="PF00364">
    <property type="entry name" value="Biotin_lipoyl"/>
    <property type="match status" value="1"/>
</dbReference>
<gene>
    <name evidence="10" type="ORF">K1X13_05545</name>
</gene>
<dbReference type="PANTHER" id="PTHR18866:SF126">
    <property type="entry name" value="BIOTIN CARBOXYLASE"/>
    <property type="match status" value="1"/>
</dbReference>
<evidence type="ECO:0000256" key="6">
    <source>
        <dbReference type="PROSITE-ProRule" id="PRU00409"/>
    </source>
</evidence>
<dbReference type="Pfam" id="PF00289">
    <property type="entry name" value="Biotin_carb_N"/>
    <property type="match status" value="1"/>
</dbReference>
<dbReference type="PROSITE" id="PS50968">
    <property type="entry name" value="BIOTINYL_LIPOYL"/>
    <property type="match status" value="1"/>
</dbReference>
<dbReference type="PROSITE" id="PS00866">
    <property type="entry name" value="CPSASE_1"/>
    <property type="match status" value="1"/>
</dbReference>
<keyword evidence="4 6" id="KW-0067">ATP-binding</keyword>
<dbReference type="SUPFAM" id="SSF52440">
    <property type="entry name" value="PreATP-grasp domain"/>
    <property type="match status" value="1"/>
</dbReference>
<evidence type="ECO:0000259" key="7">
    <source>
        <dbReference type="PROSITE" id="PS50968"/>
    </source>
</evidence>
<dbReference type="PROSITE" id="PS50979">
    <property type="entry name" value="BC"/>
    <property type="match status" value="1"/>
</dbReference>
<feature type="domain" description="Lipoyl-binding" evidence="7">
    <location>
        <begin position="571"/>
        <end position="644"/>
    </location>
</feature>
<dbReference type="InterPro" id="IPR011054">
    <property type="entry name" value="Rudment_hybrid_motif"/>
</dbReference>
<dbReference type="PROSITE" id="PS00867">
    <property type="entry name" value="CPSASE_2"/>
    <property type="match status" value="1"/>
</dbReference>
<dbReference type="InterPro" id="IPR005482">
    <property type="entry name" value="Biotin_COase_C"/>
</dbReference>
<dbReference type="Pfam" id="PF21139">
    <property type="entry name" value="BT_MCC_alpha"/>
    <property type="match status" value="1"/>
</dbReference>
<keyword evidence="5" id="KW-0092">Biotin</keyword>
<dbReference type="Pfam" id="PF02786">
    <property type="entry name" value="CPSase_L_D2"/>
    <property type="match status" value="1"/>
</dbReference>
<dbReference type="InterPro" id="IPR011764">
    <property type="entry name" value="Biotin_carboxylation_dom"/>
</dbReference>